<comment type="caution">
    <text evidence="1">The sequence shown here is derived from an EMBL/GenBank/DDBJ whole genome shotgun (WGS) entry which is preliminary data.</text>
</comment>
<name>A0A2K2G0I9_9SPHN</name>
<protein>
    <submittedName>
        <fullName evidence="1">Uncharacterized protein</fullName>
    </submittedName>
</protein>
<dbReference type="OrthoDB" id="7593748at2"/>
<dbReference type="EMBL" id="LYMM01000033">
    <property type="protein sequence ID" value="PNU04553.1"/>
    <property type="molecule type" value="Genomic_DNA"/>
</dbReference>
<evidence type="ECO:0000313" key="2">
    <source>
        <dbReference type="Proteomes" id="UP000236327"/>
    </source>
</evidence>
<dbReference type="AlphaFoldDB" id="A0A2K2G0I9"/>
<sequence length="363" mass="38561">MTAFVRQESFYSFLKGYLRMQSRVAVLLLFMTCLAGCATISRPETLGERASGFGYIPLDPLPIDQAKGADSCVNAETMAAATGTSNTTLGNDDVLAKLPDQTIRFAVASFDQTKGSLTFGPATLTAKGNQYRAVLDYIQADAVPVQFWIKRLTQADDAASARPIIQATVTADGRAVYGYDVVTSIAQSVDGDLRATHPGEGADTLTKLKAEALREEAMLRTEAGYQQVTIPVYVGVGLRLSADIVALKSGISISGLSAIGVEAEANRLNGTLTVQSLGVSGKAIATALPLPNKLDQTTIESAILAIGTMRATLYASSGQDAGVNRQPRIVGLYSPVGSDPLLINAIYSELSKQRPRWYTPCIR</sequence>
<evidence type="ECO:0000313" key="1">
    <source>
        <dbReference type="EMBL" id="PNU04553.1"/>
    </source>
</evidence>
<accession>A0A2K2G0I9</accession>
<dbReference type="Proteomes" id="UP000236327">
    <property type="component" value="Unassembled WGS sequence"/>
</dbReference>
<dbReference type="RefSeq" id="WP_103096092.1">
    <property type="nucleotide sequence ID" value="NZ_LYMM01000033.1"/>
</dbReference>
<proteinExistence type="predicted"/>
<keyword evidence="2" id="KW-1185">Reference proteome</keyword>
<gene>
    <name evidence="1" type="ORF">A8V01_19255</name>
</gene>
<reference evidence="1 2" key="1">
    <citation type="submission" date="2016-05" db="EMBL/GenBank/DDBJ databases">
        <title>Complete genome sequence of Novosphingobium guangzhouense SA925(T).</title>
        <authorList>
            <person name="Sha S."/>
        </authorList>
    </citation>
    <scope>NUCLEOTIDE SEQUENCE [LARGE SCALE GENOMIC DNA]</scope>
    <source>
        <strain evidence="1 2">SA925</strain>
    </source>
</reference>
<organism evidence="1 2">
    <name type="scientific">Novosphingobium guangzhouense</name>
    <dbReference type="NCBI Taxonomy" id="1850347"/>
    <lineage>
        <taxon>Bacteria</taxon>
        <taxon>Pseudomonadati</taxon>
        <taxon>Pseudomonadota</taxon>
        <taxon>Alphaproteobacteria</taxon>
        <taxon>Sphingomonadales</taxon>
        <taxon>Sphingomonadaceae</taxon>
        <taxon>Novosphingobium</taxon>
    </lineage>
</organism>